<dbReference type="AlphaFoldDB" id="A0A0G9BJ67"/>
<evidence type="ECO:0000313" key="3">
    <source>
        <dbReference type="EMBL" id="RXD50964.1"/>
    </source>
</evidence>
<reference evidence="3 5" key="2">
    <citation type="submission" date="2018-02" db="EMBL/GenBank/DDBJ databases">
        <title>Characterization of Xanthomonas diversity in transplant houses and field plants.</title>
        <authorList>
            <person name="Abrahamian P."/>
            <person name="Timilsina S."/>
            <person name="Minsavage G.V."/>
            <person name="Goss E.M."/>
            <person name="Jones J.B."/>
            <person name="Vallad G.E."/>
        </authorList>
    </citation>
    <scope>NUCLEOTIDE SEQUENCE [LARGE SCALE GENOMIC DNA]</scope>
    <source>
        <strain evidence="3 5">GEV2132</strain>
    </source>
</reference>
<dbReference type="EMBL" id="JZUY01000041">
    <property type="protein sequence ID" value="KLC05245.1"/>
    <property type="molecule type" value="Genomic_DNA"/>
</dbReference>
<evidence type="ECO:0000313" key="2">
    <source>
        <dbReference type="EMBL" id="NEL77481.1"/>
    </source>
</evidence>
<dbReference type="GeneID" id="61776325"/>
<name>A0A0G9BJ67_XANPE</name>
<protein>
    <submittedName>
        <fullName evidence="2">Uncharacterized protein</fullName>
    </submittedName>
</protein>
<dbReference type="EMBL" id="PUUL01000110">
    <property type="protein sequence ID" value="RXD50964.1"/>
    <property type="molecule type" value="Genomic_DNA"/>
</dbReference>
<dbReference type="Proteomes" id="UP000289372">
    <property type="component" value="Unassembled WGS sequence"/>
</dbReference>
<evidence type="ECO:0000313" key="1">
    <source>
        <dbReference type="EMBL" id="KLC05245.1"/>
    </source>
</evidence>
<dbReference type="EMBL" id="JAAGYU010000066">
    <property type="protein sequence ID" value="NEL77481.1"/>
    <property type="molecule type" value="Genomic_DNA"/>
</dbReference>
<dbReference type="Proteomes" id="UP000471082">
    <property type="component" value="Unassembled WGS sequence"/>
</dbReference>
<accession>A0A0G9BJ67</accession>
<dbReference type="Proteomes" id="UP000035369">
    <property type="component" value="Unassembled WGS sequence"/>
</dbReference>
<keyword evidence="4" id="KW-1185">Reference proteome</keyword>
<evidence type="ECO:0000313" key="5">
    <source>
        <dbReference type="Proteomes" id="UP000289372"/>
    </source>
</evidence>
<dbReference type="RefSeq" id="WP_008572768.1">
    <property type="nucleotide sequence ID" value="NZ_CP018475.1"/>
</dbReference>
<evidence type="ECO:0000313" key="4">
    <source>
        <dbReference type="Proteomes" id="UP000035369"/>
    </source>
</evidence>
<reference evidence="1 4" key="1">
    <citation type="submission" date="2015-02" db="EMBL/GenBank/DDBJ databases">
        <title>Whole genome sequencing of multiple isolates of three species of pepper and tomato-infecting xanthomonads reveals genetic diversity in field strains and pinpoints effectors responsible for host specificity.</title>
        <authorList>
            <person name="Schwartz A."/>
            <person name="Dahlbeck D."/>
            <person name="Staskawicz B."/>
            <person name="Bart R."/>
            <person name="Potnis N."/>
            <person name="Minsavage G."/>
            <person name="Timilsina S."/>
            <person name="Goss E."/>
            <person name="Jones J."/>
            <person name="Vallad G."/>
            <person name="Barak J."/>
            <person name="Miller S."/>
            <person name="Ritchie D."/>
            <person name="Martins J.Jr."/>
            <person name="Patane J.S."/>
            <person name="Setubal J.C."/>
        </authorList>
    </citation>
    <scope>NUCLEOTIDE SEQUENCE [LARGE SCALE GENOMIC DNA]</scope>
    <source>
        <strain evidence="1 4">Xp3-15</strain>
    </source>
</reference>
<reference evidence="2 6" key="3">
    <citation type="submission" date="2019-11" db="EMBL/GenBank/DDBJ databases">
        <title>Genome-resolved metagenomics to study the prevalence of co-infection and intraspecific heterogeneity among plant pathogen metapopulations.</title>
        <authorList>
            <person name="Newberry E."/>
            <person name="Bhandari R."/>
            <person name="Kemble J."/>
            <person name="Sikora E."/>
            <person name="Potnis N."/>
        </authorList>
    </citation>
    <scope>NUCLEOTIDE SEQUENCE [LARGE SCALE GENOMIC DNA]</scope>
    <source>
        <strain evidence="2">Xp_Tom_Tuscaloosa_18b</strain>
    </source>
</reference>
<organism evidence="2 6">
    <name type="scientific">Xanthomonas perforans</name>
    <dbReference type="NCBI Taxonomy" id="442694"/>
    <lineage>
        <taxon>Bacteria</taxon>
        <taxon>Pseudomonadati</taxon>
        <taxon>Pseudomonadota</taxon>
        <taxon>Gammaproteobacteria</taxon>
        <taxon>Lysobacterales</taxon>
        <taxon>Lysobacteraceae</taxon>
        <taxon>Xanthomonas</taxon>
    </lineage>
</organism>
<dbReference type="KEGG" id="xpe:BJD13_20075"/>
<comment type="caution">
    <text evidence="2">The sequence shown here is derived from an EMBL/GenBank/DDBJ whole genome shotgun (WGS) entry which is preliminary data.</text>
</comment>
<gene>
    <name evidence="3" type="ORF">DB769_17795</name>
    <name evidence="2" type="ORF">G3W61_14675</name>
    <name evidence="1" type="ORF">XP315_13000</name>
</gene>
<evidence type="ECO:0000313" key="6">
    <source>
        <dbReference type="Proteomes" id="UP000471082"/>
    </source>
</evidence>
<sequence>MRKTIDWAALPPTAKLCLEVARIHRGLVKTEHGYIGRNAAPDTDQRFGAVVVAALMRDGLATADVFDERLVVLTDAATALFDFQHTNTEVGS</sequence>
<proteinExistence type="predicted"/>